<dbReference type="InterPro" id="IPR052527">
    <property type="entry name" value="Metal_cation-efflux_comp"/>
</dbReference>
<gene>
    <name evidence="6" type="ORF">N5A92_18750</name>
</gene>
<keyword evidence="2 5" id="KW-0812">Transmembrane</keyword>
<protein>
    <recommendedName>
        <fullName evidence="8">Methyltransferase</fullName>
    </recommendedName>
</protein>
<accession>A0ABT2LR93</accession>
<keyword evidence="4 5" id="KW-0472">Membrane</keyword>
<sequence>MTPASLVLGFVTLMRLVELLLSRRNTARLLAAGAREHAPGHYPLIVLLHASWLAGLWLLAWDRAIDPLWLGLFAVLQVVRIWVLATLGRRWTTRIIVLPGAPLVTSGPYRFFSHPNYLIVVGEIAVLPLVFSMPLYALVFSVANAVVLSVRIRAEDAALASQRPVTKQNSSHTASSGR</sequence>
<dbReference type="InterPro" id="IPR007269">
    <property type="entry name" value="ICMT_MeTrfase"/>
</dbReference>
<dbReference type="PANTHER" id="PTHR43847:SF1">
    <property type="entry name" value="BLL3993 PROTEIN"/>
    <property type="match status" value="1"/>
</dbReference>
<dbReference type="Pfam" id="PF04140">
    <property type="entry name" value="ICMT"/>
    <property type="match status" value="1"/>
</dbReference>
<name>A0ABT2LR93_9HYPH</name>
<evidence type="ECO:0000313" key="7">
    <source>
        <dbReference type="Proteomes" id="UP001320831"/>
    </source>
</evidence>
<evidence type="ECO:0000256" key="4">
    <source>
        <dbReference type="ARBA" id="ARBA00023136"/>
    </source>
</evidence>
<dbReference type="Proteomes" id="UP001320831">
    <property type="component" value="Unassembled WGS sequence"/>
</dbReference>
<feature type="transmembrane region" description="Helical" evidence="5">
    <location>
        <begin position="6"/>
        <end position="21"/>
    </location>
</feature>
<feature type="transmembrane region" description="Helical" evidence="5">
    <location>
        <begin position="67"/>
        <end position="88"/>
    </location>
</feature>
<evidence type="ECO:0000256" key="3">
    <source>
        <dbReference type="ARBA" id="ARBA00022989"/>
    </source>
</evidence>
<feature type="transmembrane region" description="Helical" evidence="5">
    <location>
        <begin position="42"/>
        <end position="61"/>
    </location>
</feature>
<dbReference type="PANTHER" id="PTHR43847">
    <property type="entry name" value="BLL3993 PROTEIN"/>
    <property type="match status" value="1"/>
</dbReference>
<evidence type="ECO:0000313" key="6">
    <source>
        <dbReference type="EMBL" id="MCT7377063.1"/>
    </source>
</evidence>
<reference evidence="6 7" key="1">
    <citation type="submission" date="2022-09" db="EMBL/GenBank/DDBJ databases">
        <title>Chelativorans salina sp. nov., a novel slightly halophilic bacterium isolated from a saline lake sediment enrichment.</title>
        <authorList>
            <person name="Gao L."/>
            <person name="Fang B.-Z."/>
            <person name="Li W.-J."/>
        </authorList>
    </citation>
    <scope>NUCLEOTIDE SEQUENCE [LARGE SCALE GENOMIC DNA]</scope>
    <source>
        <strain evidence="6 7">EGI FJ00035</strain>
    </source>
</reference>
<evidence type="ECO:0008006" key="8">
    <source>
        <dbReference type="Google" id="ProtNLM"/>
    </source>
</evidence>
<dbReference type="EMBL" id="JAOCZP010000006">
    <property type="protein sequence ID" value="MCT7377063.1"/>
    <property type="molecule type" value="Genomic_DNA"/>
</dbReference>
<dbReference type="RefSeq" id="WP_260905407.1">
    <property type="nucleotide sequence ID" value="NZ_JAOCZP010000006.1"/>
</dbReference>
<evidence type="ECO:0000256" key="1">
    <source>
        <dbReference type="ARBA" id="ARBA00004141"/>
    </source>
</evidence>
<keyword evidence="3 5" id="KW-1133">Transmembrane helix</keyword>
<dbReference type="Gene3D" id="1.20.120.1630">
    <property type="match status" value="1"/>
</dbReference>
<comment type="caution">
    <text evidence="6">The sequence shown here is derived from an EMBL/GenBank/DDBJ whole genome shotgun (WGS) entry which is preliminary data.</text>
</comment>
<keyword evidence="7" id="KW-1185">Reference proteome</keyword>
<evidence type="ECO:0000256" key="5">
    <source>
        <dbReference type="SAM" id="Phobius"/>
    </source>
</evidence>
<proteinExistence type="predicted"/>
<comment type="subcellular location">
    <subcellularLocation>
        <location evidence="1">Membrane</location>
        <topology evidence="1">Multi-pass membrane protein</topology>
    </subcellularLocation>
</comment>
<evidence type="ECO:0000256" key="2">
    <source>
        <dbReference type="ARBA" id="ARBA00022692"/>
    </source>
</evidence>
<feature type="transmembrane region" description="Helical" evidence="5">
    <location>
        <begin position="124"/>
        <end position="147"/>
    </location>
</feature>
<organism evidence="6 7">
    <name type="scientific">Chelativorans salis</name>
    <dbReference type="NCBI Taxonomy" id="2978478"/>
    <lineage>
        <taxon>Bacteria</taxon>
        <taxon>Pseudomonadati</taxon>
        <taxon>Pseudomonadota</taxon>
        <taxon>Alphaproteobacteria</taxon>
        <taxon>Hyphomicrobiales</taxon>
        <taxon>Phyllobacteriaceae</taxon>
        <taxon>Chelativorans</taxon>
    </lineage>
</organism>